<sequence length="322" mass="33889">MTHSLLNLFWMRALMISGLGWLVGLGAIRSVHAQAPTDPLPAVKPAAPAAVEIAPPVQVAPAVEVAPVEGDTFIDKTDYDLGATERSTPTPTVIAKPPASIVSPRYRAPAESVSMAPVEVGGFNLSVTGINWAGAAQSNPIGSAYGTVQNYYNRNVRPIGRIGNGDLRLIFPLAIPAPITSMFGWRVHPITGNTRLHTGTDIGAALGTPVLAALTGRVILSDFFGGYGLSVALEHNAGAQQTLYAHLSEIFVKPGDIVKQGTVIGRVGSTGNSTGPHLHFEVRQQTTEGWVAMDAGVVLETAMAELVKSMQVAQKPVQPNRQ</sequence>
<keyword evidence="1" id="KW-0732">Signal</keyword>
<keyword evidence="4" id="KW-1185">Reference proteome</keyword>
<dbReference type="CDD" id="cd12797">
    <property type="entry name" value="M23_peptidase"/>
    <property type="match status" value="1"/>
</dbReference>
<dbReference type="EMBL" id="AP018203">
    <property type="protein sequence ID" value="BAY57371.1"/>
    <property type="molecule type" value="Genomic_DNA"/>
</dbReference>
<dbReference type="Pfam" id="PF01551">
    <property type="entry name" value="Peptidase_M23"/>
    <property type="match status" value="1"/>
</dbReference>
<evidence type="ECO:0000313" key="4">
    <source>
        <dbReference type="Proteomes" id="UP000217895"/>
    </source>
</evidence>
<dbReference type="InterPro" id="IPR016047">
    <property type="entry name" value="M23ase_b-sheet_dom"/>
</dbReference>
<name>A0A1Z4JKX3_LEPBY</name>
<proteinExistence type="predicted"/>
<evidence type="ECO:0000259" key="2">
    <source>
        <dbReference type="Pfam" id="PF01551"/>
    </source>
</evidence>
<dbReference type="Gene3D" id="2.70.70.10">
    <property type="entry name" value="Glucose Permease (Domain IIA)"/>
    <property type="match status" value="1"/>
</dbReference>
<dbReference type="InterPro" id="IPR050570">
    <property type="entry name" value="Cell_wall_metabolism_enzyme"/>
</dbReference>
<dbReference type="SUPFAM" id="SSF51261">
    <property type="entry name" value="Duplicated hybrid motif"/>
    <property type="match status" value="1"/>
</dbReference>
<reference evidence="3 4" key="1">
    <citation type="submission" date="2017-06" db="EMBL/GenBank/DDBJ databases">
        <title>Genome sequencing of cyanobaciteial culture collection at National Institute for Environmental Studies (NIES).</title>
        <authorList>
            <person name="Hirose Y."/>
            <person name="Shimura Y."/>
            <person name="Fujisawa T."/>
            <person name="Nakamura Y."/>
            <person name="Kawachi M."/>
        </authorList>
    </citation>
    <scope>NUCLEOTIDE SEQUENCE [LARGE SCALE GENOMIC DNA]</scope>
    <source>
        <strain evidence="3 4">NIES-2135</strain>
    </source>
</reference>
<organism evidence="3 4">
    <name type="scientific">Leptolyngbya boryana NIES-2135</name>
    <dbReference type="NCBI Taxonomy" id="1973484"/>
    <lineage>
        <taxon>Bacteria</taxon>
        <taxon>Bacillati</taxon>
        <taxon>Cyanobacteriota</taxon>
        <taxon>Cyanophyceae</taxon>
        <taxon>Leptolyngbyales</taxon>
        <taxon>Leptolyngbyaceae</taxon>
        <taxon>Leptolyngbya group</taxon>
        <taxon>Leptolyngbya</taxon>
    </lineage>
</organism>
<gene>
    <name evidence="3" type="ORF">NIES2135_42360</name>
</gene>
<dbReference type="PANTHER" id="PTHR21666">
    <property type="entry name" value="PEPTIDASE-RELATED"/>
    <property type="match status" value="1"/>
</dbReference>
<dbReference type="PANTHER" id="PTHR21666:SF289">
    <property type="entry name" value="L-ALA--D-GLU ENDOPEPTIDASE"/>
    <property type="match status" value="1"/>
</dbReference>
<dbReference type="GO" id="GO:0004222">
    <property type="term" value="F:metalloendopeptidase activity"/>
    <property type="evidence" value="ECO:0007669"/>
    <property type="project" value="TreeGrafter"/>
</dbReference>
<evidence type="ECO:0000313" key="3">
    <source>
        <dbReference type="EMBL" id="BAY57371.1"/>
    </source>
</evidence>
<dbReference type="InterPro" id="IPR011055">
    <property type="entry name" value="Dup_hybrid_motif"/>
</dbReference>
<accession>A0A1Z4JKX3</accession>
<protein>
    <submittedName>
        <fullName evidence="3">Putative Peptidase M23B</fullName>
    </submittedName>
</protein>
<dbReference type="Proteomes" id="UP000217895">
    <property type="component" value="Chromosome"/>
</dbReference>
<feature type="domain" description="M23ase beta-sheet core" evidence="2">
    <location>
        <begin position="196"/>
        <end position="286"/>
    </location>
</feature>
<evidence type="ECO:0000256" key="1">
    <source>
        <dbReference type="ARBA" id="ARBA00022729"/>
    </source>
</evidence>
<dbReference type="AlphaFoldDB" id="A0A1Z4JKX3"/>